<comment type="caution">
    <text evidence="8">The sequence shown here is derived from an EMBL/GenBank/DDBJ whole genome shotgun (WGS) entry which is preliminary data.</text>
</comment>
<accession>A0A7C2B1X3</accession>
<dbReference type="InterPro" id="IPR014284">
    <property type="entry name" value="RNA_pol_sigma-70_dom"/>
</dbReference>
<dbReference type="PANTHER" id="PTHR43133">
    <property type="entry name" value="RNA POLYMERASE ECF-TYPE SIGMA FACTO"/>
    <property type="match status" value="1"/>
</dbReference>
<proteinExistence type="inferred from homology"/>
<dbReference type="SUPFAM" id="SSF88946">
    <property type="entry name" value="Sigma2 domain of RNA polymerase sigma factors"/>
    <property type="match status" value="1"/>
</dbReference>
<dbReference type="InterPro" id="IPR013324">
    <property type="entry name" value="RNA_pol_sigma_r3/r4-like"/>
</dbReference>
<keyword evidence="3" id="KW-0731">Sigma factor</keyword>
<feature type="domain" description="RNA polymerase sigma-70 region 2" evidence="6">
    <location>
        <begin position="28"/>
        <end position="96"/>
    </location>
</feature>
<evidence type="ECO:0000256" key="5">
    <source>
        <dbReference type="ARBA" id="ARBA00023163"/>
    </source>
</evidence>
<keyword evidence="2" id="KW-0805">Transcription regulation</keyword>
<gene>
    <name evidence="8" type="ORF">ENP47_07975</name>
</gene>
<keyword evidence="4" id="KW-0238">DNA-binding</keyword>
<dbReference type="AlphaFoldDB" id="A0A7C2B1X3"/>
<evidence type="ECO:0000313" key="8">
    <source>
        <dbReference type="EMBL" id="HEF65517.1"/>
    </source>
</evidence>
<dbReference type="GO" id="GO:0003677">
    <property type="term" value="F:DNA binding"/>
    <property type="evidence" value="ECO:0007669"/>
    <property type="project" value="InterPro"/>
</dbReference>
<name>A0A7C2B1X3_THERO</name>
<evidence type="ECO:0000256" key="4">
    <source>
        <dbReference type="ARBA" id="ARBA00023125"/>
    </source>
</evidence>
<dbReference type="Gene3D" id="1.10.1740.10">
    <property type="match status" value="1"/>
</dbReference>
<organism evidence="8">
    <name type="scientific">Thermomicrobium roseum</name>
    <dbReference type="NCBI Taxonomy" id="500"/>
    <lineage>
        <taxon>Bacteria</taxon>
        <taxon>Pseudomonadati</taxon>
        <taxon>Thermomicrobiota</taxon>
        <taxon>Thermomicrobia</taxon>
        <taxon>Thermomicrobiales</taxon>
        <taxon>Thermomicrobiaceae</taxon>
        <taxon>Thermomicrobium</taxon>
    </lineage>
</organism>
<reference evidence="8" key="1">
    <citation type="journal article" date="2020" name="mSystems">
        <title>Genome- and Community-Level Interaction Insights into Carbon Utilization and Element Cycling Functions of Hydrothermarchaeota in Hydrothermal Sediment.</title>
        <authorList>
            <person name="Zhou Z."/>
            <person name="Liu Y."/>
            <person name="Xu W."/>
            <person name="Pan J."/>
            <person name="Luo Z.H."/>
            <person name="Li M."/>
        </authorList>
    </citation>
    <scope>NUCLEOTIDE SEQUENCE [LARGE SCALE GENOMIC DNA]</scope>
    <source>
        <strain evidence="8">SpSt-222</strain>
    </source>
</reference>
<dbReference type="Gene3D" id="1.10.10.10">
    <property type="entry name" value="Winged helix-like DNA-binding domain superfamily/Winged helix DNA-binding domain"/>
    <property type="match status" value="1"/>
</dbReference>
<dbReference type="GO" id="GO:0016987">
    <property type="term" value="F:sigma factor activity"/>
    <property type="evidence" value="ECO:0007669"/>
    <property type="project" value="UniProtKB-KW"/>
</dbReference>
<dbReference type="EMBL" id="DSJL01000011">
    <property type="protein sequence ID" value="HEF65517.1"/>
    <property type="molecule type" value="Genomic_DNA"/>
</dbReference>
<dbReference type="Pfam" id="PF04542">
    <property type="entry name" value="Sigma70_r2"/>
    <property type="match status" value="1"/>
</dbReference>
<dbReference type="CDD" id="cd06171">
    <property type="entry name" value="Sigma70_r4"/>
    <property type="match status" value="1"/>
</dbReference>
<feature type="domain" description="RNA polymerase sigma-70 region 4" evidence="7">
    <location>
        <begin position="132"/>
        <end position="179"/>
    </location>
</feature>
<dbReference type="InterPro" id="IPR007627">
    <property type="entry name" value="RNA_pol_sigma70_r2"/>
</dbReference>
<protein>
    <submittedName>
        <fullName evidence="8">Sigma-70 family RNA polymerase sigma factor</fullName>
    </submittedName>
</protein>
<sequence>MGTDVSEASDAELVARVRSRDRAALEVLYDRYARSVYSLALSILHDPGAAEEVTQELFLHVWQYPQLYDAARGPFGPWLLRSARNRAIDVLRRRTRERQLSWRLEMTTHVSDQNDPDDTALQNEAVARVRQALAELDSGLRQVIELAYFGGLTQREIAERLGVPLGTVKTRVRTALQRLAAALAGDREPWTDTR</sequence>
<evidence type="ECO:0000256" key="1">
    <source>
        <dbReference type="ARBA" id="ARBA00010641"/>
    </source>
</evidence>
<comment type="similarity">
    <text evidence="1">Belongs to the sigma-70 factor family. ECF subfamily.</text>
</comment>
<dbReference type="SUPFAM" id="SSF88659">
    <property type="entry name" value="Sigma3 and sigma4 domains of RNA polymerase sigma factors"/>
    <property type="match status" value="1"/>
</dbReference>
<dbReference type="InterPro" id="IPR036388">
    <property type="entry name" value="WH-like_DNA-bd_sf"/>
</dbReference>
<dbReference type="PANTHER" id="PTHR43133:SF62">
    <property type="entry name" value="RNA POLYMERASE SIGMA FACTOR SIGZ"/>
    <property type="match status" value="1"/>
</dbReference>
<dbReference type="NCBIfam" id="TIGR02937">
    <property type="entry name" value="sigma70-ECF"/>
    <property type="match status" value="1"/>
</dbReference>
<dbReference type="InterPro" id="IPR013325">
    <property type="entry name" value="RNA_pol_sigma_r2"/>
</dbReference>
<dbReference type="Pfam" id="PF04545">
    <property type="entry name" value="Sigma70_r4"/>
    <property type="match status" value="1"/>
</dbReference>
<dbReference type="GO" id="GO:0006352">
    <property type="term" value="P:DNA-templated transcription initiation"/>
    <property type="evidence" value="ECO:0007669"/>
    <property type="project" value="InterPro"/>
</dbReference>
<keyword evidence="5" id="KW-0804">Transcription</keyword>
<evidence type="ECO:0000259" key="6">
    <source>
        <dbReference type="Pfam" id="PF04542"/>
    </source>
</evidence>
<dbReference type="InterPro" id="IPR007630">
    <property type="entry name" value="RNA_pol_sigma70_r4"/>
</dbReference>
<evidence type="ECO:0000259" key="7">
    <source>
        <dbReference type="Pfam" id="PF04545"/>
    </source>
</evidence>
<evidence type="ECO:0000256" key="2">
    <source>
        <dbReference type="ARBA" id="ARBA00023015"/>
    </source>
</evidence>
<dbReference type="InterPro" id="IPR039425">
    <property type="entry name" value="RNA_pol_sigma-70-like"/>
</dbReference>
<evidence type="ECO:0000256" key="3">
    <source>
        <dbReference type="ARBA" id="ARBA00023082"/>
    </source>
</evidence>